<gene>
    <name evidence="2" type="ORF">V1264_013662</name>
</gene>
<accession>A0AAN9BQ72</accession>
<comment type="caution">
    <text evidence="2">The sequence shown here is derived from an EMBL/GenBank/DDBJ whole genome shotgun (WGS) entry which is preliminary data.</text>
</comment>
<feature type="compositionally biased region" description="Basic and acidic residues" evidence="1">
    <location>
        <begin position="198"/>
        <end position="210"/>
    </location>
</feature>
<dbReference type="EMBL" id="JBAMIC010000003">
    <property type="protein sequence ID" value="KAK7109662.1"/>
    <property type="molecule type" value="Genomic_DNA"/>
</dbReference>
<feature type="region of interest" description="Disordered" evidence="1">
    <location>
        <begin position="73"/>
        <end position="230"/>
    </location>
</feature>
<evidence type="ECO:0000256" key="1">
    <source>
        <dbReference type="SAM" id="MobiDB-lite"/>
    </source>
</evidence>
<dbReference type="AlphaFoldDB" id="A0AAN9BQ72"/>
<feature type="region of interest" description="Disordered" evidence="1">
    <location>
        <begin position="274"/>
        <end position="367"/>
    </location>
</feature>
<keyword evidence="3" id="KW-1185">Reference proteome</keyword>
<reference evidence="2 3" key="1">
    <citation type="submission" date="2024-02" db="EMBL/GenBank/DDBJ databases">
        <title>Chromosome-scale genome assembly of the rough periwinkle Littorina saxatilis.</title>
        <authorList>
            <person name="De Jode A."/>
            <person name="Faria R."/>
            <person name="Formenti G."/>
            <person name="Sims Y."/>
            <person name="Smith T.P."/>
            <person name="Tracey A."/>
            <person name="Wood J.M.D."/>
            <person name="Zagrodzka Z.B."/>
            <person name="Johannesson K."/>
            <person name="Butlin R.K."/>
            <person name="Leder E.H."/>
        </authorList>
    </citation>
    <scope>NUCLEOTIDE SEQUENCE [LARGE SCALE GENOMIC DNA]</scope>
    <source>
        <strain evidence="2">Snail1</strain>
        <tissue evidence="2">Muscle</tissue>
    </source>
</reference>
<feature type="compositionally biased region" description="Polar residues" evidence="1">
    <location>
        <begin position="183"/>
        <end position="196"/>
    </location>
</feature>
<organism evidence="2 3">
    <name type="scientific">Littorina saxatilis</name>
    <dbReference type="NCBI Taxonomy" id="31220"/>
    <lineage>
        <taxon>Eukaryota</taxon>
        <taxon>Metazoa</taxon>
        <taxon>Spiralia</taxon>
        <taxon>Lophotrochozoa</taxon>
        <taxon>Mollusca</taxon>
        <taxon>Gastropoda</taxon>
        <taxon>Caenogastropoda</taxon>
        <taxon>Littorinimorpha</taxon>
        <taxon>Littorinoidea</taxon>
        <taxon>Littorinidae</taxon>
        <taxon>Littorina</taxon>
    </lineage>
</organism>
<evidence type="ECO:0000313" key="2">
    <source>
        <dbReference type="EMBL" id="KAK7109662.1"/>
    </source>
</evidence>
<name>A0AAN9BQ72_9CAEN</name>
<feature type="compositionally biased region" description="Polar residues" evidence="1">
    <location>
        <begin position="276"/>
        <end position="288"/>
    </location>
</feature>
<feature type="compositionally biased region" description="Polar residues" evidence="1">
    <location>
        <begin position="94"/>
        <end position="103"/>
    </location>
</feature>
<evidence type="ECO:0000313" key="3">
    <source>
        <dbReference type="Proteomes" id="UP001374579"/>
    </source>
</evidence>
<feature type="compositionally biased region" description="Low complexity" evidence="1">
    <location>
        <begin position="167"/>
        <end position="181"/>
    </location>
</feature>
<dbReference type="Proteomes" id="UP001374579">
    <property type="component" value="Unassembled WGS sequence"/>
</dbReference>
<protein>
    <submittedName>
        <fullName evidence="2">Uncharacterized protein</fullName>
    </submittedName>
</protein>
<sequence>MEKLDDEAAAKFISALTKSVQTLCHGFLDFHTGVEILGYINLNVDKGSKLHYVLEEKVCKNEENSTLFISNSFHAQNQKQDKGKDSESESSGSTGAHRSNSTDNGERSRVSSAISSISTALSRSHEKFPLDSTSSAKDAADMVQSRPISNTSKRKASDDLNSDIRSAKSSHMRSSPSPVSHFLSHSQSPHGRTGRTSPIDRKPSVSELRGENSSGTVLPQTAGISGDGAGDLGVNLAGSVLERVDDHSNSDLPDRGDDSDGDLEVTFIKEEYMEGEQSSCQFENSTGQFGRGTNRRASSTDNMPDASLYPISLHPSASATYVPGSQDMASAQHYGPSTSSQPGASGVRGSGSHQQPPHPLPQGMRPGCGYVHPTDAQAWLTQAMGDDSGAFLLDFQTGKQQPHRRKQKGPLRGVAAMAKYNTKEVPKETLERLLDEKMSLKQMAVELEISRPTLYKQLRKHGLDSAFKNITNEKILTRMSAIVEECPQALMDCNLMMDMLRQQDFIVGMNRVYFCMQKLRTELDSTAQIP</sequence>
<feature type="compositionally biased region" description="Low complexity" evidence="1">
    <location>
        <begin position="110"/>
        <end position="122"/>
    </location>
</feature>
<feature type="compositionally biased region" description="Polar residues" evidence="1">
    <location>
        <begin position="211"/>
        <end position="223"/>
    </location>
</feature>
<dbReference type="Gene3D" id="1.10.10.60">
    <property type="entry name" value="Homeodomain-like"/>
    <property type="match status" value="1"/>
</dbReference>
<proteinExistence type="predicted"/>